<comment type="similarity">
    <text evidence="6">Belongs to the protein kinase superfamily.</text>
</comment>
<evidence type="ECO:0000256" key="7">
    <source>
        <dbReference type="SAM" id="Phobius"/>
    </source>
</evidence>
<dbReference type="PROSITE" id="PS00107">
    <property type="entry name" value="PROTEIN_KINASE_ATP"/>
    <property type="match status" value="1"/>
</dbReference>
<dbReference type="InterPro" id="IPR017441">
    <property type="entry name" value="Protein_kinase_ATP_BS"/>
</dbReference>
<dbReference type="FunFam" id="1.10.510.10:FF:000384">
    <property type="entry name" value="G-type lectin S-receptor-like serine/threonine-protein kinase"/>
    <property type="match status" value="1"/>
</dbReference>
<proteinExistence type="evidence at transcript level"/>
<keyword evidence="7" id="KW-0812">Transmembrane</keyword>
<feature type="binding site" evidence="5">
    <location>
        <position position="149"/>
    </location>
    <ligand>
        <name>ATP</name>
        <dbReference type="ChEBI" id="CHEBI:30616"/>
    </ligand>
</feature>
<evidence type="ECO:0000313" key="9">
    <source>
        <dbReference type="EMBL" id="APU94852.1"/>
    </source>
</evidence>
<keyword evidence="1" id="KW-0808">Transferase</keyword>
<keyword evidence="3 9" id="KW-0418">Kinase</keyword>
<dbReference type="GO" id="GO:0005524">
    <property type="term" value="F:ATP binding"/>
    <property type="evidence" value="ECO:0007669"/>
    <property type="project" value="UniProtKB-UniRule"/>
</dbReference>
<accession>A0A1P8DYW7</accession>
<dbReference type="Gene3D" id="3.30.200.20">
    <property type="entry name" value="Phosphorylase Kinase, domain 1"/>
    <property type="match status" value="1"/>
</dbReference>
<dbReference type="InterPro" id="IPR011009">
    <property type="entry name" value="Kinase-like_dom_sf"/>
</dbReference>
<dbReference type="InterPro" id="IPR052059">
    <property type="entry name" value="CR_Ser/Thr_kinase"/>
</dbReference>
<name>A0A1P8DYW7_9BRYO</name>
<sequence>MRQISLVNNSISHVILPRSNATSLLLGGNPVCNDQEIPLEFCRSDYNTVIIVKKVNKTMIIVAVTISVFLLLLASIISFVIIRRLWRKVDILRQIQEEFAKNEVQPLLYSYNDLRTATQDFHPDNKLGEGGFGVVYKGVLPDGTELAVKQLTKSHQGLTEFLNEIVAITGVRHRNLVKLKGCCVKSDQRLLVYEYVENKNLAEALWDAPIESVVMHNWSTRFNIIFGVAQGLAYLHKDVQPPIIHRDIKPPNILLDKDMEPKIGDFGLALLFPILDDDQTHLSIQNLAGTRGYLAPEYAAYGQVSEKIDVFSFGVLILEVVSGRKVIDIKVHEDQRYLLEWAWTLHDRGKLSELIDPKLGGELVEDDMTQVIKIGLLCTQHAASKRPTMSNVVHMLLGHRALGDVQRDADQRQFSTELSVFESTSSLTFTDQQTMNSDFLSRDFEEGISSTSPILRSSVKY</sequence>
<keyword evidence="2 5" id="KW-0547">Nucleotide-binding</keyword>
<dbReference type="SUPFAM" id="SSF56112">
    <property type="entry name" value="Protein kinase-like (PK-like)"/>
    <property type="match status" value="1"/>
</dbReference>
<evidence type="ECO:0000256" key="5">
    <source>
        <dbReference type="PROSITE-ProRule" id="PRU10141"/>
    </source>
</evidence>
<dbReference type="CDD" id="cd14066">
    <property type="entry name" value="STKc_IRAK"/>
    <property type="match status" value="1"/>
</dbReference>
<dbReference type="GO" id="GO:0004674">
    <property type="term" value="F:protein serine/threonine kinase activity"/>
    <property type="evidence" value="ECO:0007669"/>
    <property type="project" value="UniProtKB-KW"/>
</dbReference>
<dbReference type="InterPro" id="IPR008271">
    <property type="entry name" value="Ser/Thr_kinase_AS"/>
</dbReference>
<dbReference type="Gene3D" id="1.10.510.10">
    <property type="entry name" value="Transferase(Phosphotransferase) domain 1"/>
    <property type="match status" value="1"/>
</dbReference>
<dbReference type="EMBL" id="KX159248">
    <property type="protein sequence ID" value="APU94852.1"/>
    <property type="molecule type" value="mRNA"/>
</dbReference>
<dbReference type="Pfam" id="PF00069">
    <property type="entry name" value="Pkinase"/>
    <property type="match status" value="1"/>
</dbReference>
<keyword evidence="7" id="KW-1133">Transmembrane helix</keyword>
<keyword evidence="7" id="KW-0472">Membrane</keyword>
<evidence type="ECO:0000256" key="3">
    <source>
        <dbReference type="ARBA" id="ARBA00022777"/>
    </source>
</evidence>
<evidence type="ECO:0000256" key="2">
    <source>
        <dbReference type="ARBA" id="ARBA00022741"/>
    </source>
</evidence>
<keyword evidence="6" id="KW-0723">Serine/threonine-protein kinase</keyword>
<reference evidence="9" key="1">
    <citation type="submission" date="2016-04" db="EMBL/GenBank/DDBJ databases">
        <authorList>
            <person name="Evans L.H."/>
            <person name="Alamgir A."/>
            <person name="Owens N."/>
            <person name="Weber N.D."/>
            <person name="Virtaneva K."/>
            <person name="Barbian K."/>
            <person name="Babar A."/>
            <person name="Rosenke K."/>
        </authorList>
    </citation>
    <scope>NUCLEOTIDE SEQUENCE</scope>
    <source>
        <strain evidence="9">Antarctic moss No.L</strain>
    </source>
</reference>
<dbReference type="AlphaFoldDB" id="A0A1P8DYW7"/>
<keyword evidence="9" id="KW-0675">Receptor</keyword>
<dbReference type="FunFam" id="3.30.200.20:FF:000415">
    <property type="entry name" value="receptor-like serine/threonine-protein kinase NCRK"/>
    <property type="match status" value="1"/>
</dbReference>
<evidence type="ECO:0000256" key="4">
    <source>
        <dbReference type="ARBA" id="ARBA00022840"/>
    </source>
</evidence>
<gene>
    <name evidence="9" type="primary">LRR-RLK24</name>
</gene>
<dbReference type="PROSITE" id="PS50011">
    <property type="entry name" value="PROTEIN_KINASE_DOM"/>
    <property type="match status" value="1"/>
</dbReference>
<dbReference type="InterPro" id="IPR000719">
    <property type="entry name" value="Prot_kinase_dom"/>
</dbReference>
<feature type="transmembrane region" description="Helical" evidence="7">
    <location>
        <begin position="59"/>
        <end position="82"/>
    </location>
</feature>
<evidence type="ECO:0000256" key="6">
    <source>
        <dbReference type="RuleBase" id="RU000304"/>
    </source>
</evidence>
<dbReference type="PANTHER" id="PTHR47973">
    <property type="entry name" value="CYSTEINE-RICH RECEPTOR-LIKE PROTEIN KINASE 3"/>
    <property type="match status" value="1"/>
</dbReference>
<evidence type="ECO:0000259" key="8">
    <source>
        <dbReference type="PROSITE" id="PS50011"/>
    </source>
</evidence>
<feature type="domain" description="Protein kinase" evidence="8">
    <location>
        <begin position="121"/>
        <end position="402"/>
    </location>
</feature>
<dbReference type="SMART" id="SM00220">
    <property type="entry name" value="S_TKc"/>
    <property type="match status" value="1"/>
</dbReference>
<dbReference type="PROSITE" id="PS00108">
    <property type="entry name" value="PROTEIN_KINASE_ST"/>
    <property type="match status" value="1"/>
</dbReference>
<protein>
    <submittedName>
        <fullName evidence="9">Leucine-rich repeat receptor-like protein kinase</fullName>
    </submittedName>
</protein>
<evidence type="ECO:0000256" key="1">
    <source>
        <dbReference type="ARBA" id="ARBA00022679"/>
    </source>
</evidence>
<organism evidence="9">
    <name type="scientific">Pohlia nutans</name>
    <dbReference type="NCBI Taxonomy" id="140635"/>
    <lineage>
        <taxon>Eukaryota</taxon>
        <taxon>Viridiplantae</taxon>
        <taxon>Streptophyta</taxon>
        <taxon>Embryophyta</taxon>
        <taxon>Bryophyta</taxon>
        <taxon>Bryophytina</taxon>
        <taxon>Bryopsida</taxon>
        <taxon>Bryidae</taxon>
        <taxon>Bryanae</taxon>
        <taxon>Bryales</taxon>
        <taxon>Mniaceae</taxon>
        <taxon>Pohlia</taxon>
    </lineage>
</organism>
<keyword evidence="4 5" id="KW-0067">ATP-binding</keyword>